<dbReference type="InterPro" id="IPR036513">
    <property type="entry name" value="STAS_dom_sf"/>
</dbReference>
<keyword evidence="2 5" id="KW-0812">Transmembrane</keyword>
<reference evidence="8" key="1">
    <citation type="submission" date="2016-06" db="EMBL/GenBank/DDBJ databases">
        <authorList>
            <person name="Rodrigo-Torres Lidia"/>
            <person name="Arahal R.David."/>
        </authorList>
    </citation>
    <scope>NUCLEOTIDE SEQUENCE [LARGE SCALE GENOMIC DNA]</scope>
    <source>
        <strain evidence="8">CECT 7223</strain>
    </source>
</reference>
<evidence type="ECO:0000256" key="5">
    <source>
        <dbReference type="SAM" id="Phobius"/>
    </source>
</evidence>
<feature type="transmembrane region" description="Helical" evidence="5">
    <location>
        <begin position="317"/>
        <end position="337"/>
    </location>
</feature>
<feature type="transmembrane region" description="Helical" evidence="5">
    <location>
        <begin position="21"/>
        <end position="40"/>
    </location>
</feature>
<dbReference type="GeneID" id="94233213"/>
<dbReference type="InterPro" id="IPR011547">
    <property type="entry name" value="SLC26A/SulP_dom"/>
</dbReference>
<dbReference type="InterPro" id="IPR052706">
    <property type="entry name" value="Membrane-Transporter-like"/>
</dbReference>
<dbReference type="GO" id="GO:0016020">
    <property type="term" value="C:membrane"/>
    <property type="evidence" value="ECO:0007669"/>
    <property type="project" value="UniProtKB-SubCell"/>
</dbReference>
<dbReference type="SUPFAM" id="SSF52091">
    <property type="entry name" value="SpoIIaa-like"/>
    <property type="match status" value="1"/>
</dbReference>
<evidence type="ECO:0000313" key="7">
    <source>
        <dbReference type="EMBL" id="SBS62942.1"/>
    </source>
</evidence>
<evidence type="ECO:0000256" key="2">
    <source>
        <dbReference type="ARBA" id="ARBA00022692"/>
    </source>
</evidence>
<proteinExistence type="predicted"/>
<dbReference type="Gene3D" id="3.30.750.24">
    <property type="entry name" value="STAS domain"/>
    <property type="match status" value="1"/>
</dbReference>
<comment type="subcellular location">
    <subcellularLocation>
        <location evidence="1">Membrane</location>
        <topology evidence="1">Multi-pass membrane protein</topology>
    </subcellularLocation>
</comment>
<feature type="transmembrane region" description="Helical" evidence="5">
    <location>
        <begin position="88"/>
        <end position="108"/>
    </location>
</feature>
<dbReference type="AlphaFoldDB" id="A0A1C3INE0"/>
<gene>
    <name evidence="7" type="primary">dauA</name>
    <name evidence="7" type="ORF">VAT7223_01431</name>
</gene>
<feature type="transmembrane region" description="Helical" evidence="5">
    <location>
        <begin position="357"/>
        <end position="383"/>
    </location>
</feature>
<feature type="transmembrane region" description="Helical" evidence="5">
    <location>
        <begin position="46"/>
        <end position="76"/>
    </location>
</feature>
<dbReference type="Proteomes" id="UP000092876">
    <property type="component" value="Unassembled WGS sequence"/>
</dbReference>
<evidence type="ECO:0000256" key="4">
    <source>
        <dbReference type="ARBA" id="ARBA00023136"/>
    </source>
</evidence>
<dbReference type="EMBL" id="FLQP01000017">
    <property type="protein sequence ID" value="SBS62942.1"/>
    <property type="molecule type" value="Genomic_DNA"/>
</dbReference>
<evidence type="ECO:0000256" key="1">
    <source>
        <dbReference type="ARBA" id="ARBA00004141"/>
    </source>
</evidence>
<feature type="transmembrane region" description="Helical" evidence="5">
    <location>
        <begin position="169"/>
        <end position="189"/>
    </location>
</feature>
<feature type="transmembrane region" description="Helical" evidence="5">
    <location>
        <begin position="263"/>
        <end position="285"/>
    </location>
</feature>
<evidence type="ECO:0000259" key="6">
    <source>
        <dbReference type="PROSITE" id="PS50801"/>
    </source>
</evidence>
<sequence>MLNYFKKHWLSNVKGDSLSGIVVALALIPEAIAFSIIAGVDPKVGLYASFCICVVTALVGSRPGMISGATGAMALLMVTLVREHGLEYLLAASFLAGVIQIAAGYLKLGNLMNFVSKSVITGFVNALAILIFMAQIPELINVPSSVYVLVALGLAIIYLLPYFPKFGRAIPSPLVAIVALTIISLLFGLDVRTIGDMGKLPDSLPVFLIPNIPFTFDTLATILPYSIALSLVGLLESLMTATIVDDLTDTESNKNNECKGQGVANIVASLFGGMAGCAMIGQSIINIKSGGLTRLSSMIAGVVLLLMVVFVSDWLKLIPMAALVSVMIMVSIGTFSWRSVVELKDHTLPTNVTMLATVAVVVFTHNLAIGVAVGVVLSALFYAHASKSMVFISDEVVTNQLHTTHRVKGHVFFASSDAFVDLFDYDKATSLVTIDISDASFLDNTSVEALDKVVFKFRKKGAYVEVAGMDTVSANLIFKHAMYHKHKDLTAVSITH</sequence>
<evidence type="ECO:0000313" key="8">
    <source>
        <dbReference type="Proteomes" id="UP000092876"/>
    </source>
</evidence>
<feature type="transmembrane region" description="Helical" evidence="5">
    <location>
        <begin position="114"/>
        <end position="134"/>
    </location>
</feature>
<feature type="transmembrane region" description="Helical" evidence="5">
    <location>
        <begin position="146"/>
        <end position="163"/>
    </location>
</feature>
<organism evidence="7 8">
    <name type="scientific">Vibrio atlanticus</name>
    <dbReference type="NCBI Taxonomy" id="693153"/>
    <lineage>
        <taxon>Bacteria</taxon>
        <taxon>Pseudomonadati</taxon>
        <taxon>Pseudomonadota</taxon>
        <taxon>Gammaproteobacteria</taxon>
        <taxon>Vibrionales</taxon>
        <taxon>Vibrionaceae</taxon>
        <taxon>Vibrio</taxon>
    </lineage>
</organism>
<dbReference type="InterPro" id="IPR002645">
    <property type="entry name" value="STAS_dom"/>
</dbReference>
<name>A0A1C3INE0_9VIBR</name>
<evidence type="ECO:0000256" key="3">
    <source>
        <dbReference type="ARBA" id="ARBA00022989"/>
    </source>
</evidence>
<feature type="domain" description="STAS" evidence="6">
    <location>
        <begin position="406"/>
        <end position="470"/>
    </location>
</feature>
<keyword evidence="4 5" id="KW-0472">Membrane</keyword>
<dbReference type="PANTHER" id="PTHR43310">
    <property type="entry name" value="SULFATE TRANSPORTER YBAR-RELATED"/>
    <property type="match status" value="1"/>
</dbReference>
<keyword evidence="3 5" id="KW-1133">Transmembrane helix</keyword>
<dbReference type="PANTHER" id="PTHR43310:SF1">
    <property type="entry name" value="SULFATE TRANSPORTER YBAR-RELATED"/>
    <property type="match status" value="1"/>
</dbReference>
<dbReference type="PROSITE" id="PS50801">
    <property type="entry name" value="STAS"/>
    <property type="match status" value="1"/>
</dbReference>
<dbReference type="RefSeq" id="WP_065678728.1">
    <property type="nucleotide sequence ID" value="NZ_AP025460.1"/>
</dbReference>
<accession>A0A1C3INE0</accession>
<dbReference type="Pfam" id="PF01740">
    <property type="entry name" value="STAS"/>
    <property type="match status" value="1"/>
</dbReference>
<feature type="transmembrane region" description="Helical" evidence="5">
    <location>
        <begin position="291"/>
        <end position="310"/>
    </location>
</feature>
<protein>
    <submittedName>
        <fullName evidence="7">C4-dicarboxylic acid transporter DauA</fullName>
    </submittedName>
</protein>
<dbReference type="Pfam" id="PF00916">
    <property type="entry name" value="Sulfate_transp"/>
    <property type="match status" value="1"/>
</dbReference>